<sequence length="548" mass="59852">MLQETIDGLLFKEMVLAGASLLEHNREAIDALNVFPVPDGDTGTNMSLTMKSMVKELSALDDASAAKIAEAASKGALKGARGNSGVILSQIFRGFARGLDGAAVITPVLFAKALQCGAETAYKAIMKPKEGTILTVIRVIAEEAQRQVRKNPDDMHALLDVVVQSGDAILQKTPDMLPALKQAGVVDSGGQGLLTVFTAYRATLNGEHIDDTNMNVGEAAMLDFEDDHDALEEITFKYCTEFIIQDMPETITENDINTFRRRLARIGDCVVVVGDFSMVKVHVHTNDPGKALQYACAMGDLINLKIDNMVEERKERQARQAREAKVEEPLREYGMVAVSLGEGFSQIFKDLSVDHIVEGGQTMNPSIEDILEAVESIRAKTVFVLPNNSNVILAATQAAELSKKNVVVIPTKNVAMGIGAVVAFQPDMSPEDNTEVMTEAANRVKTGQITFAVRDSSFEDKEIKEGDIIGIYNGKIQVVGNDVHQVALELMQVLVTDEDELITVYYGADTKQEDAQALTDEFADMYQDRDVEIHYGGQPLYYYLFSAE</sequence>
<dbReference type="NCBIfam" id="TIGR03599">
    <property type="entry name" value="YloV"/>
    <property type="match status" value="1"/>
</dbReference>
<gene>
    <name evidence="2" type="ORF">IAB73_10035</name>
</gene>
<dbReference type="InterPro" id="IPR050270">
    <property type="entry name" value="DegV_domain_contain"/>
</dbReference>
<evidence type="ECO:0000259" key="1">
    <source>
        <dbReference type="PROSITE" id="PS51480"/>
    </source>
</evidence>
<comment type="caution">
    <text evidence="2">The sequence shown here is derived from an EMBL/GenBank/DDBJ whole genome shotgun (WGS) entry which is preliminary data.</text>
</comment>
<protein>
    <submittedName>
        <fullName evidence="2">DAK2 domain-containing protein</fullName>
    </submittedName>
</protein>
<feature type="domain" description="DhaL" evidence="1">
    <location>
        <begin position="9"/>
        <end position="202"/>
    </location>
</feature>
<dbReference type="SUPFAM" id="SSF101473">
    <property type="entry name" value="DhaL-like"/>
    <property type="match status" value="1"/>
</dbReference>
<proteinExistence type="predicted"/>
<reference evidence="2" key="2">
    <citation type="journal article" date="2021" name="PeerJ">
        <title>Extensive microbial diversity within the chicken gut microbiome revealed by metagenomics and culture.</title>
        <authorList>
            <person name="Gilroy R."/>
            <person name="Ravi A."/>
            <person name="Getino M."/>
            <person name="Pursley I."/>
            <person name="Horton D.L."/>
            <person name="Alikhan N.F."/>
            <person name="Baker D."/>
            <person name="Gharbi K."/>
            <person name="Hall N."/>
            <person name="Watson M."/>
            <person name="Adriaenssens E.M."/>
            <person name="Foster-Nyarko E."/>
            <person name="Jarju S."/>
            <person name="Secka A."/>
            <person name="Antonio M."/>
            <person name="Oren A."/>
            <person name="Chaudhuri R.R."/>
            <person name="La Ragione R."/>
            <person name="Hildebrand F."/>
            <person name="Pallen M.J."/>
        </authorList>
    </citation>
    <scope>NUCLEOTIDE SEQUENCE</scope>
    <source>
        <strain evidence="2">ChiSxjej2B14-6234</strain>
    </source>
</reference>
<dbReference type="GO" id="GO:0004371">
    <property type="term" value="F:glycerone kinase activity"/>
    <property type="evidence" value="ECO:0007669"/>
    <property type="project" value="InterPro"/>
</dbReference>
<evidence type="ECO:0000313" key="2">
    <source>
        <dbReference type="EMBL" id="HIQ72529.1"/>
    </source>
</evidence>
<dbReference type="Proteomes" id="UP000886887">
    <property type="component" value="Unassembled WGS sequence"/>
</dbReference>
<dbReference type="Gene3D" id="1.25.40.340">
    <property type="match status" value="1"/>
</dbReference>
<dbReference type="SUPFAM" id="SSF82549">
    <property type="entry name" value="DAK1/DegV-like"/>
    <property type="match status" value="1"/>
</dbReference>
<dbReference type="Pfam" id="PF02734">
    <property type="entry name" value="Dak2"/>
    <property type="match status" value="1"/>
</dbReference>
<dbReference type="AlphaFoldDB" id="A0A9D1CSH0"/>
<dbReference type="Pfam" id="PF21645">
    <property type="entry name" value="FakA-like_M"/>
    <property type="match status" value="1"/>
</dbReference>
<dbReference type="PROSITE" id="PS51480">
    <property type="entry name" value="DHAL"/>
    <property type="match status" value="1"/>
</dbReference>
<dbReference type="InterPro" id="IPR048394">
    <property type="entry name" value="FakA-like_M"/>
</dbReference>
<dbReference type="PANTHER" id="PTHR33434">
    <property type="entry name" value="DEGV DOMAIN-CONTAINING PROTEIN DR_1986-RELATED"/>
    <property type="match status" value="1"/>
</dbReference>
<evidence type="ECO:0000313" key="3">
    <source>
        <dbReference type="Proteomes" id="UP000886887"/>
    </source>
</evidence>
<dbReference type="SMART" id="SM01121">
    <property type="entry name" value="Dak1_2"/>
    <property type="match status" value="1"/>
</dbReference>
<dbReference type="GO" id="GO:0006071">
    <property type="term" value="P:glycerol metabolic process"/>
    <property type="evidence" value="ECO:0007669"/>
    <property type="project" value="InterPro"/>
</dbReference>
<dbReference type="InterPro" id="IPR036117">
    <property type="entry name" value="DhaL_dom_sf"/>
</dbReference>
<organism evidence="2 3">
    <name type="scientific">Candidatus Onthenecus intestinigallinarum</name>
    <dbReference type="NCBI Taxonomy" id="2840875"/>
    <lineage>
        <taxon>Bacteria</taxon>
        <taxon>Bacillati</taxon>
        <taxon>Bacillota</taxon>
        <taxon>Clostridia</taxon>
        <taxon>Eubacteriales</taxon>
        <taxon>Candidatus Onthenecus</taxon>
    </lineage>
</organism>
<dbReference type="InterPro" id="IPR004007">
    <property type="entry name" value="DhaL_dom"/>
</dbReference>
<dbReference type="SMART" id="SM01120">
    <property type="entry name" value="Dak2"/>
    <property type="match status" value="1"/>
</dbReference>
<accession>A0A9D1CSH0</accession>
<dbReference type="InterPro" id="IPR033470">
    <property type="entry name" value="FakA-like_C"/>
</dbReference>
<dbReference type="EMBL" id="DVFJ01000036">
    <property type="protein sequence ID" value="HIQ72529.1"/>
    <property type="molecule type" value="Genomic_DNA"/>
</dbReference>
<dbReference type="PANTHER" id="PTHR33434:SF4">
    <property type="entry name" value="PHOSPHATASE PROTEIN"/>
    <property type="match status" value="1"/>
</dbReference>
<dbReference type="InterPro" id="IPR019986">
    <property type="entry name" value="YloV-like"/>
</dbReference>
<dbReference type="Pfam" id="PF13684">
    <property type="entry name" value="FakA-like_C"/>
    <property type="match status" value="1"/>
</dbReference>
<reference evidence="2" key="1">
    <citation type="submission" date="2020-10" db="EMBL/GenBank/DDBJ databases">
        <authorList>
            <person name="Gilroy R."/>
        </authorList>
    </citation>
    <scope>NUCLEOTIDE SEQUENCE</scope>
    <source>
        <strain evidence="2">ChiSxjej2B14-6234</strain>
    </source>
</reference>
<name>A0A9D1CSH0_9FIRM</name>